<accession>A0ABV8GL61</accession>
<evidence type="ECO:0000313" key="2">
    <source>
        <dbReference type="Proteomes" id="UP001595851"/>
    </source>
</evidence>
<organism evidence="1 2">
    <name type="scientific">Nonomuraea purpurea</name>
    <dbReference type="NCBI Taxonomy" id="1849276"/>
    <lineage>
        <taxon>Bacteria</taxon>
        <taxon>Bacillati</taxon>
        <taxon>Actinomycetota</taxon>
        <taxon>Actinomycetes</taxon>
        <taxon>Streptosporangiales</taxon>
        <taxon>Streptosporangiaceae</taxon>
        <taxon>Nonomuraea</taxon>
    </lineage>
</organism>
<gene>
    <name evidence="1" type="ORF">ACFOY2_46135</name>
</gene>
<keyword evidence="2" id="KW-1185">Reference proteome</keyword>
<dbReference type="Proteomes" id="UP001595851">
    <property type="component" value="Unassembled WGS sequence"/>
</dbReference>
<reference evidence="2" key="1">
    <citation type="journal article" date="2019" name="Int. J. Syst. Evol. Microbiol.">
        <title>The Global Catalogue of Microorganisms (GCM) 10K type strain sequencing project: providing services to taxonomists for standard genome sequencing and annotation.</title>
        <authorList>
            <consortium name="The Broad Institute Genomics Platform"/>
            <consortium name="The Broad Institute Genome Sequencing Center for Infectious Disease"/>
            <person name="Wu L."/>
            <person name="Ma J."/>
        </authorList>
    </citation>
    <scope>NUCLEOTIDE SEQUENCE [LARGE SCALE GENOMIC DNA]</scope>
    <source>
        <strain evidence="2">TBRC 1276</strain>
    </source>
</reference>
<protein>
    <recommendedName>
        <fullName evidence="3">Type II toxin-antitoxin system HicB family antitoxin</fullName>
    </recommendedName>
</protein>
<proteinExistence type="predicted"/>
<name>A0ABV8GL61_9ACTN</name>
<dbReference type="EMBL" id="JBHSBI010000036">
    <property type="protein sequence ID" value="MFC4014673.1"/>
    <property type="molecule type" value="Genomic_DNA"/>
</dbReference>
<evidence type="ECO:0008006" key="3">
    <source>
        <dbReference type="Google" id="ProtNLM"/>
    </source>
</evidence>
<evidence type="ECO:0000313" key="1">
    <source>
        <dbReference type="EMBL" id="MFC4014673.1"/>
    </source>
</evidence>
<comment type="caution">
    <text evidence="1">The sequence shown here is derived from an EMBL/GenBank/DDBJ whole genome shotgun (WGS) entry which is preliminary data.</text>
</comment>
<dbReference type="RefSeq" id="WP_379534508.1">
    <property type="nucleotide sequence ID" value="NZ_JBHSBI010000036.1"/>
</dbReference>
<sequence>MRNHLEAIFDEPDLLQDADESLPKATTYFATVTRTGKQWTATVTDLPGGGAVQAQGAYWTDVRRNLGSLLLDALKAEPGTVALHLAPADPEAADVLTAVTEARIARAQAEQAERDAVRHAARTLIGKSWNTRDAGTVLGLSHQRISQIAPRATA</sequence>